<feature type="transmembrane region" description="Helical" evidence="2">
    <location>
        <begin position="113"/>
        <end position="133"/>
    </location>
</feature>
<dbReference type="RefSeq" id="XP_018040227.1">
    <property type="nucleotide sequence ID" value="XM_018176168.1"/>
</dbReference>
<dbReference type="GeneID" id="28759654"/>
<gene>
    <name evidence="3" type="ORF">CC84DRAFT_1137849</name>
</gene>
<feature type="transmembrane region" description="Helical" evidence="2">
    <location>
        <begin position="72"/>
        <end position="93"/>
    </location>
</feature>
<proteinExistence type="predicted"/>
<keyword evidence="2" id="KW-1133">Transmembrane helix</keyword>
<name>A0A177CSF3_9PLEO</name>
<keyword evidence="4" id="KW-1185">Reference proteome</keyword>
<dbReference type="PANTHER" id="PTHR12242:SF1">
    <property type="entry name" value="MYND-TYPE DOMAIN-CONTAINING PROTEIN"/>
    <property type="match status" value="1"/>
</dbReference>
<feature type="transmembrane region" description="Helical" evidence="2">
    <location>
        <begin position="31"/>
        <end position="51"/>
    </location>
</feature>
<keyword evidence="2" id="KW-0472">Membrane</keyword>
<feature type="compositionally biased region" description="Basic and acidic residues" evidence="1">
    <location>
        <begin position="255"/>
        <end position="279"/>
    </location>
</feature>
<dbReference type="InParanoid" id="A0A177CSF3"/>
<dbReference type="OrthoDB" id="419711at2759"/>
<accession>A0A177CSF3</accession>
<feature type="transmembrane region" description="Helical" evidence="2">
    <location>
        <begin position="173"/>
        <end position="194"/>
    </location>
</feature>
<dbReference type="AlphaFoldDB" id="A0A177CSF3"/>
<evidence type="ECO:0008006" key="5">
    <source>
        <dbReference type="Google" id="ProtNLM"/>
    </source>
</evidence>
<reference evidence="3 4" key="1">
    <citation type="submission" date="2016-05" db="EMBL/GenBank/DDBJ databases">
        <title>Comparative analysis of secretome profiles of manganese(II)-oxidizing ascomycete fungi.</title>
        <authorList>
            <consortium name="DOE Joint Genome Institute"/>
            <person name="Zeiner C.A."/>
            <person name="Purvine S.O."/>
            <person name="Zink E.M."/>
            <person name="Wu S."/>
            <person name="Pasa-Tolic L."/>
            <person name="Chaput D.L."/>
            <person name="Haridas S."/>
            <person name="Grigoriev I.V."/>
            <person name="Santelli C.M."/>
            <person name="Hansel C.M."/>
        </authorList>
    </citation>
    <scope>NUCLEOTIDE SEQUENCE [LARGE SCALE GENOMIC DNA]</scope>
    <source>
        <strain evidence="3 4">AP3s5-JAC2a</strain>
    </source>
</reference>
<evidence type="ECO:0000313" key="4">
    <source>
        <dbReference type="Proteomes" id="UP000077069"/>
    </source>
</evidence>
<dbReference type="PANTHER" id="PTHR12242">
    <property type="entry name" value="OS02G0130600 PROTEIN-RELATED"/>
    <property type="match status" value="1"/>
</dbReference>
<evidence type="ECO:0000256" key="2">
    <source>
        <dbReference type="SAM" id="Phobius"/>
    </source>
</evidence>
<dbReference type="Proteomes" id="UP000077069">
    <property type="component" value="Unassembled WGS sequence"/>
</dbReference>
<feature type="transmembrane region" description="Helical" evidence="2">
    <location>
        <begin position="214"/>
        <end position="237"/>
    </location>
</feature>
<keyword evidence="2" id="KW-0812">Transmembrane</keyword>
<evidence type="ECO:0000313" key="3">
    <source>
        <dbReference type="EMBL" id="OAG09862.1"/>
    </source>
</evidence>
<evidence type="ECO:0000256" key="1">
    <source>
        <dbReference type="SAM" id="MobiDB-lite"/>
    </source>
</evidence>
<feature type="region of interest" description="Disordered" evidence="1">
    <location>
        <begin position="254"/>
        <end position="279"/>
    </location>
</feature>
<organism evidence="3 4">
    <name type="scientific">Paraphaeosphaeria sporulosa</name>
    <dbReference type="NCBI Taxonomy" id="1460663"/>
    <lineage>
        <taxon>Eukaryota</taxon>
        <taxon>Fungi</taxon>
        <taxon>Dikarya</taxon>
        <taxon>Ascomycota</taxon>
        <taxon>Pezizomycotina</taxon>
        <taxon>Dothideomycetes</taxon>
        <taxon>Pleosporomycetidae</taxon>
        <taxon>Pleosporales</taxon>
        <taxon>Massarineae</taxon>
        <taxon>Didymosphaeriaceae</taxon>
        <taxon>Paraphaeosphaeria</taxon>
    </lineage>
</organism>
<sequence>MAIWKRQTSGHNGAFDPTYRFSTSWILPPGVLFFARALLSLYAFATLFYIFGWNGAHGRNIDSRRSFSFFTILTYWGLAFYFAFAAAHTGSYWLTGRPFLNRWFAPLRWAHSAFYSTITVYPFIVTAVFWALLAPKNGFASTKDLWSNTSQHALNSFYALFEIVIPRTEPLPFLHMIVIVFILALYLSLAYLTHALQGWYTYDFLNLDKHSSGVVAGYIVGILVGSLIIFLIVRYLILLRMWLTEKKLGKTGKFSNRDHRSMRDEEVGKHEEMHSMGVK</sequence>
<protein>
    <recommendedName>
        <fullName evidence="5">FAR-17a/AIG1-like protein</fullName>
    </recommendedName>
</protein>
<dbReference type="STRING" id="1460663.A0A177CSF3"/>
<dbReference type="EMBL" id="KV441549">
    <property type="protein sequence ID" value="OAG09862.1"/>
    <property type="molecule type" value="Genomic_DNA"/>
</dbReference>
<dbReference type="GO" id="GO:0016020">
    <property type="term" value="C:membrane"/>
    <property type="evidence" value="ECO:0007669"/>
    <property type="project" value="TreeGrafter"/>
</dbReference>